<dbReference type="InterPro" id="IPR001226">
    <property type="entry name" value="Flavodoxin_CS"/>
</dbReference>
<accession>A0A0G0BLX0</accession>
<dbReference type="GO" id="GO:0010181">
    <property type="term" value="F:FMN binding"/>
    <property type="evidence" value="ECO:0007669"/>
    <property type="project" value="InterPro"/>
</dbReference>
<dbReference type="AlphaFoldDB" id="A0A0G0BLX0"/>
<feature type="domain" description="Flavodoxin-like" evidence="1">
    <location>
        <begin position="3"/>
        <end position="152"/>
    </location>
</feature>
<gene>
    <name evidence="2" type="ORF">UR21_C0003G0085</name>
</gene>
<evidence type="ECO:0000313" key="2">
    <source>
        <dbReference type="EMBL" id="KKP32052.1"/>
    </source>
</evidence>
<dbReference type="InterPro" id="IPR008254">
    <property type="entry name" value="Flavodoxin/NO_synth"/>
</dbReference>
<dbReference type="InterPro" id="IPR029039">
    <property type="entry name" value="Flavoprotein-like_sf"/>
</dbReference>
<dbReference type="GO" id="GO:0009055">
    <property type="term" value="F:electron transfer activity"/>
    <property type="evidence" value="ECO:0007669"/>
    <property type="project" value="InterPro"/>
</dbReference>
<comment type="caution">
    <text evidence="2">The sequence shown here is derived from an EMBL/GenBank/DDBJ whole genome shotgun (WGS) entry which is preliminary data.</text>
</comment>
<evidence type="ECO:0000259" key="1">
    <source>
        <dbReference type="PROSITE" id="PS50902"/>
    </source>
</evidence>
<protein>
    <submittedName>
        <fullName evidence="2">Flavodoxin/nitric oxide synthase</fullName>
    </submittedName>
</protein>
<dbReference type="PROSITE" id="PS00201">
    <property type="entry name" value="FLAVODOXIN"/>
    <property type="match status" value="1"/>
</dbReference>
<dbReference type="Proteomes" id="UP000034803">
    <property type="component" value="Unassembled WGS sequence"/>
</dbReference>
<dbReference type="SUPFAM" id="SSF52218">
    <property type="entry name" value="Flavoproteins"/>
    <property type="match status" value="1"/>
</dbReference>
<evidence type="ECO:0000313" key="3">
    <source>
        <dbReference type="Proteomes" id="UP000034803"/>
    </source>
</evidence>
<dbReference type="EMBL" id="LBOI01000003">
    <property type="protein sequence ID" value="KKP32052.1"/>
    <property type="molecule type" value="Genomic_DNA"/>
</dbReference>
<dbReference type="Pfam" id="PF00258">
    <property type="entry name" value="Flavodoxin_1"/>
    <property type="match status" value="1"/>
</dbReference>
<reference evidence="2 3" key="1">
    <citation type="journal article" date="2015" name="Nature">
        <title>rRNA introns, odd ribosomes, and small enigmatic genomes across a large radiation of phyla.</title>
        <authorList>
            <person name="Brown C.T."/>
            <person name="Hug L.A."/>
            <person name="Thomas B.C."/>
            <person name="Sharon I."/>
            <person name="Castelle C.J."/>
            <person name="Singh A."/>
            <person name="Wilkins M.J."/>
            <person name="Williams K.H."/>
            <person name="Banfield J.F."/>
        </authorList>
    </citation>
    <scope>NUCLEOTIDE SEQUENCE [LARGE SCALE GENOMIC DNA]</scope>
</reference>
<organism evidence="2 3">
    <name type="scientific">Candidatus Woesebacteria bacterium GW2011_GWC2_31_9</name>
    <dbReference type="NCBI Taxonomy" id="1618586"/>
    <lineage>
        <taxon>Bacteria</taxon>
        <taxon>Candidatus Woeseibacteriota</taxon>
    </lineage>
</organism>
<dbReference type="PROSITE" id="PS50902">
    <property type="entry name" value="FLAVODOXIN_LIKE"/>
    <property type="match status" value="1"/>
</dbReference>
<proteinExistence type="predicted"/>
<dbReference type="Gene3D" id="3.40.50.360">
    <property type="match status" value="1"/>
</dbReference>
<name>A0A0G0BLX0_9BACT</name>
<sequence length="153" mass="16830">MKVLIIYDSQFGNTEKIAQAIAKNIPSAKLLQISKTNLEDLNNVTLLIVGSPTQGGRATVPLQQFLDQIPAGKLTKVKVAVFDTRFGEKNVNFVLKIIIKTFNYAAPKIAEILEDKGGNLIVPPEGFIVTNKEGPLANNELERAMVWAKKLQK</sequence>